<dbReference type="InterPro" id="IPR036390">
    <property type="entry name" value="WH_DNA-bd_sf"/>
</dbReference>
<feature type="domain" description="HTH marR-type" evidence="1">
    <location>
        <begin position="11"/>
        <end position="145"/>
    </location>
</feature>
<dbReference type="InterPro" id="IPR000835">
    <property type="entry name" value="HTH_MarR-typ"/>
</dbReference>
<dbReference type="EMBL" id="FPAW01000026">
    <property type="protein sequence ID" value="SFU09815.1"/>
    <property type="molecule type" value="Genomic_DNA"/>
</dbReference>
<dbReference type="OrthoDB" id="7063965at2"/>
<dbReference type="InterPro" id="IPR036388">
    <property type="entry name" value="WH-like_DNA-bd_sf"/>
</dbReference>
<dbReference type="PRINTS" id="PR00598">
    <property type="entry name" value="HTHMARR"/>
</dbReference>
<dbReference type="AlphaFoldDB" id="A0A1I7DDY1"/>
<organism evidence="2 3">
    <name type="scientific">Sedimentitalea nanhaiensis</name>
    <dbReference type="NCBI Taxonomy" id="999627"/>
    <lineage>
        <taxon>Bacteria</taxon>
        <taxon>Pseudomonadati</taxon>
        <taxon>Pseudomonadota</taxon>
        <taxon>Alphaproteobacteria</taxon>
        <taxon>Rhodobacterales</taxon>
        <taxon>Paracoccaceae</taxon>
        <taxon>Sedimentitalea</taxon>
    </lineage>
</organism>
<evidence type="ECO:0000259" key="1">
    <source>
        <dbReference type="PROSITE" id="PS50995"/>
    </source>
</evidence>
<dbReference type="PANTHER" id="PTHR33164:SF43">
    <property type="entry name" value="HTH-TYPE TRANSCRIPTIONAL REPRESSOR YETL"/>
    <property type="match status" value="1"/>
</dbReference>
<name>A0A1I7DDY1_9RHOB</name>
<protein>
    <submittedName>
        <fullName evidence="2">DNA-binding transcriptional regulator, MarR family</fullName>
    </submittedName>
</protein>
<gene>
    <name evidence="2" type="ORF">SAMN05216236_12646</name>
</gene>
<dbReference type="eggNOG" id="COG1846">
    <property type="taxonomic scope" value="Bacteria"/>
</dbReference>
<dbReference type="Proteomes" id="UP000182466">
    <property type="component" value="Unassembled WGS sequence"/>
</dbReference>
<dbReference type="InterPro" id="IPR039422">
    <property type="entry name" value="MarR/SlyA-like"/>
</dbReference>
<dbReference type="STRING" id="999627.SAMN05216236_12646"/>
<sequence length="152" mass="17456">MSASDGLSRRRLRTWLRLLRIARRTENHLREFLRVNYDTTLPRFDVAAALYRVGKPVKMSKLSQMLLVSNGNATTVVDRLEKDGLVMREPSAEDKRVVHVSLTQTGRAWFKELADAHEAEVNMLFADLGHDDLSTIRDLMRRLKGEADDKHV</sequence>
<evidence type="ECO:0000313" key="2">
    <source>
        <dbReference type="EMBL" id="SFU09815.1"/>
    </source>
</evidence>
<dbReference type="PANTHER" id="PTHR33164">
    <property type="entry name" value="TRANSCRIPTIONAL REGULATOR, MARR FAMILY"/>
    <property type="match status" value="1"/>
</dbReference>
<proteinExistence type="predicted"/>
<dbReference type="PROSITE" id="PS50995">
    <property type="entry name" value="HTH_MARR_2"/>
    <property type="match status" value="1"/>
</dbReference>
<dbReference type="GO" id="GO:0003677">
    <property type="term" value="F:DNA binding"/>
    <property type="evidence" value="ECO:0007669"/>
    <property type="project" value="UniProtKB-KW"/>
</dbReference>
<dbReference type="SMART" id="SM00347">
    <property type="entry name" value="HTH_MARR"/>
    <property type="match status" value="1"/>
</dbReference>
<dbReference type="GO" id="GO:0006950">
    <property type="term" value="P:response to stress"/>
    <property type="evidence" value="ECO:0007669"/>
    <property type="project" value="TreeGrafter"/>
</dbReference>
<evidence type="ECO:0000313" key="3">
    <source>
        <dbReference type="Proteomes" id="UP000182466"/>
    </source>
</evidence>
<dbReference type="GO" id="GO:0003700">
    <property type="term" value="F:DNA-binding transcription factor activity"/>
    <property type="evidence" value="ECO:0007669"/>
    <property type="project" value="InterPro"/>
</dbReference>
<dbReference type="Pfam" id="PF01047">
    <property type="entry name" value="MarR"/>
    <property type="match status" value="1"/>
</dbReference>
<accession>A0A1I7DDY1</accession>
<keyword evidence="2" id="KW-0238">DNA-binding</keyword>
<keyword evidence="3" id="KW-1185">Reference proteome</keyword>
<dbReference type="Gene3D" id="1.10.10.10">
    <property type="entry name" value="Winged helix-like DNA-binding domain superfamily/Winged helix DNA-binding domain"/>
    <property type="match status" value="1"/>
</dbReference>
<dbReference type="SUPFAM" id="SSF46785">
    <property type="entry name" value="Winged helix' DNA-binding domain"/>
    <property type="match status" value="1"/>
</dbReference>
<dbReference type="RefSeq" id="WP_027262302.1">
    <property type="nucleotide sequence ID" value="NZ_FPAW01000026.1"/>
</dbReference>
<reference evidence="2 3" key="1">
    <citation type="submission" date="2016-10" db="EMBL/GenBank/DDBJ databases">
        <authorList>
            <person name="de Groot N.N."/>
        </authorList>
    </citation>
    <scope>NUCLEOTIDE SEQUENCE [LARGE SCALE GENOMIC DNA]</scope>
    <source>
        <strain evidence="2 3">CGMCC 1.10959</strain>
    </source>
</reference>